<dbReference type="EC" id="3.6.4.13" evidence="9"/>
<dbReference type="CDD" id="cd18787">
    <property type="entry name" value="SF2_C_DEAD"/>
    <property type="match status" value="1"/>
</dbReference>
<evidence type="ECO:0000313" key="9">
    <source>
        <dbReference type="EMBL" id="CUN40949.1"/>
    </source>
</evidence>
<gene>
    <name evidence="9" type="primary">cshA_1</name>
    <name evidence="9" type="ORF">ERS852473_00034</name>
</gene>
<dbReference type="CDD" id="cd00268">
    <property type="entry name" value="DEADc"/>
    <property type="match status" value="1"/>
</dbReference>
<evidence type="ECO:0000259" key="6">
    <source>
        <dbReference type="PROSITE" id="PS51192"/>
    </source>
</evidence>
<dbReference type="InterPro" id="IPR014014">
    <property type="entry name" value="RNA_helicase_DEAD_Q_motif"/>
</dbReference>
<evidence type="ECO:0000256" key="2">
    <source>
        <dbReference type="ARBA" id="ARBA00022801"/>
    </source>
</evidence>
<feature type="domain" description="DEAD-box RNA helicase Q" evidence="8">
    <location>
        <begin position="2"/>
        <end position="30"/>
    </location>
</feature>
<evidence type="ECO:0000256" key="5">
    <source>
        <dbReference type="PROSITE-ProRule" id="PRU00552"/>
    </source>
</evidence>
<dbReference type="Gene3D" id="3.40.50.300">
    <property type="entry name" value="P-loop containing nucleotide triphosphate hydrolases"/>
    <property type="match status" value="2"/>
</dbReference>
<keyword evidence="4" id="KW-0067">ATP-binding</keyword>
<dbReference type="PROSITE" id="PS51194">
    <property type="entry name" value="HELICASE_CTER"/>
    <property type="match status" value="1"/>
</dbReference>
<dbReference type="InterPro" id="IPR027417">
    <property type="entry name" value="P-loop_NTPase"/>
</dbReference>
<evidence type="ECO:0000313" key="10">
    <source>
        <dbReference type="Proteomes" id="UP000095488"/>
    </source>
</evidence>
<dbReference type="PROSITE" id="PS51192">
    <property type="entry name" value="HELICASE_ATP_BIND_1"/>
    <property type="match status" value="1"/>
</dbReference>
<dbReference type="PROSITE" id="PS51195">
    <property type="entry name" value="Q_MOTIF"/>
    <property type="match status" value="1"/>
</dbReference>
<evidence type="ECO:0000256" key="1">
    <source>
        <dbReference type="ARBA" id="ARBA00022741"/>
    </source>
</evidence>
<keyword evidence="10" id="KW-1185">Reference proteome</keyword>
<dbReference type="GO" id="GO:0016787">
    <property type="term" value="F:hydrolase activity"/>
    <property type="evidence" value="ECO:0007669"/>
    <property type="project" value="UniProtKB-KW"/>
</dbReference>
<dbReference type="SUPFAM" id="SSF52540">
    <property type="entry name" value="P-loop containing nucleoside triphosphate hydrolases"/>
    <property type="match status" value="1"/>
</dbReference>
<dbReference type="Proteomes" id="UP000095488">
    <property type="component" value="Unassembled WGS sequence"/>
</dbReference>
<dbReference type="Pfam" id="PF00271">
    <property type="entry name" value="Helicase_C"/>
    <property type="match status" value="1"/>
</dbReference>
<feature type="domain" description="Helicase ATP-binding" evidence="6">
    <location>
        <begin position="33"/>
        <end position="205"/>
    </location>
</feature>
<dbReference type="Pfam" id="PF00270">
    <property type="entry name" value="DEAD"/>
    <property type="match status" value="1"/>
</dbReference>
<evidence type="ECO:0000256" key="4">
    <source>
        <dbReference type="ARBA" id="ARBA00022840"/>
    </source>
</evidence>
<dbReference type="SMART" id="SM00490">
    <property type="entry name" value="HELICc"/>
    <property type="match status" value="1"/>
</dbReference>
<dbReference type="SMART" id="SM00487">
    <property type="entry name" value="DEXDc"/>
    <property type="match status" value="1"/>
</dbReference>
<feature type="short sequence motif" description="Q motif" evidence="5">
    <location>
        <begin position="2"/>
        <end position="30"/>
    </location>
</feature>
<dbReference type="InterPro" id="IPR001650">
    <property type="entry name" value="Helicase_C-like"/>
</dbReference>
<name>A0ABM9UL18_SARVE</name>
<comment type="caution">
    <text evidence="9">The sequence shown here is derived from an EMBL/GenBank/DDBJ whole genome shotgun (WGS) entry which is preliminary data.</text>
</comment>
<keyword evidence="1" id="KW-0547">Nucleotide-binding</keyword>
<evidence type="ECO:0000259" key="8">
    <source>
        <dbReference type="PROSITE" id="PS51195"/>
    </source>
</evidence>
<accession>A0ABM9UL18</accession>
<sequence>MTTFKSLGLREDIVNSLKNLEIDKPTEIQEKAIPIVLNEKNLIAQSETGTGKTLAYILPIIEKIDDTKKDMQCIVVAPTYELAIQINNTLNDLKRGMNRKITSLSLVGSGNISRQIEKLKGKPHILVGSSGRILELIKKRKISAHTINFIVMDEGDKLLDFNYIEEVNAIIKSCKRDVQKLLFSATLTEKTLEVGKKILKDCEVLSIRGKNQVNENIMHGYFLVEERDKIDYLRRIIHATKAEKLIAFINNNYDINIMLEKLRYHKIKVESLHGNNKNRQRQEALEKFRKGEVQVLIASDVASRGLDIKGVSHIVNLDIPRDYKDYLHRVGRVGRCGNKGIAYSLVNYKEEKTVLSYEKKLKIKIPRLYMYDGQISDVKVVKPKFKKKTTKLKVKRKN</sequence>
<dbReference type="PANTHER" id="PTHR47963">
    <property type="entry name" value="DEAD-BOX ATP-DEPENDENT RNA HELICASE 47, MITOCHONDRIAL"/>
    <property type="match status" value="1"/>
</dbReference>
<evidence type="ECO:0000259" key="7">
    <source>
        <dbReference type="PROSITE" id="PS51194"/>
    </source>
</evidence>
<feature type="domain" description="Helicase C-terminal" evidence="7">
    <location>
        <begin position="232"/>
        <end position="389"/>
    </location>
</feature>
<dbReference type="InterPro" id="IPR044742">
    <property type="entry name" value="DEAD/DEAH_RhlB"/>
</dbReference>
<dbReference type="EMBL" id="CYZR01000001">
    <property type="protein sequence ID" value="CUN40949.1"/>
    <property type="molecule type" value="Genomic_DNA"/>
</dbReference>
<dbReference type="InterPro" id="IPR014001">
    <property type="entry name" value="Helicase_ATP-bd"/>
</dbReference>
<keyword evidence="3 9" id="KW-0347">Helicase</keyword>
<evidence type="ECO:0000256" key="3">
    <source>
        <dbReference type="ARBA" id="ARBA00022806"/>
    </source>
</evidence>
<organism evidence="9 10">
    <name type="scientific">Sarcina ventriculi</name>
    <name type="common">Clostridium ventriculi</name>
    <dbReference type="NCBI Taxonomy" id="1267"/>
    <lineage>
        <taxon>Bacteria</taxon>
        <taxon>Bacillati</taxon>
        <taxon>Bacillota</taxon>
        <taxon>Clostridia</taxon>
        <taxon>Eubacteriales</taxon>
        <taxon>Clostridiaceae</taxon>
        <taxon>Sarcina</taxon>
    </lineage>
</organism>
<protein>
    <submittedName>
        <fullName evidence="9">DEAD-box ATP-dependent RNA helicase CshA</fullName>
        <ecNumber evidence="9">3.6.4.13</ecNumber>
    </submittedName>
</protein>
<dbReference type="PANTHER" id="PTHR47963:SF7">
    <property type="entry name" value="ATP-DEPENDENT RNA HELICASE YFML-RELATED"/>
    <property type="match status" value="1"/>
</dbReference>
<keyword evidence="2 9" id="KW-0378">Hydrolase</keyword>
<dbReference type="InterPro" id="IPR011545">
    <property type="entry name" value="DEAD/DEAH_box_helicase_dom"/>
</dbReference>
<dbReference type="GO" id="GO:0003724">
    <property type="term" value="F:RNA helicase activity"/>
    <property type="evidence" value="ECO:0007669"/>
    <property type="project" value="UniProtKB-EC"/>
</dbReference>
<reference evidence="9 10" key="1">
    <citation type="submission" date="2015-09" db="EMBL/GenBank/DDBJ databases">
        <authorList>
            <consortium name="Pathogen Informatics"/>
        </authorList>
    </citation>
    <scope>NUCLEOTIDE SEQUENCE [LARGE SCALE GENOMIC DNA]</scope>
    <source>
        <strain evidence="9 10">2789STDY5834858</strain>
    </source>
</reference>
<dbReference type="InterPro" id="IPR050547">
    <property type="entry name" value="DEAD_box_RNA_helicases"/>
</dbReference>
<proteinExistence type="predicted"/>
<dbReference type="RefSeq" id="WP_055256952.1">
    <property type="nucleotide sequence ID" value="NZ_CABIXL010000001.1"/>
</dbReference>